<keyword evidence="1 4" id="KW-0560">Oxidoreductase</keyword>
<dbReference type="Gene3D" id="3.40.50.720">
    <property type="entry name" value="NAD(P)-binding Rossmann-like Domain"/>
    <property type="match status" value="1"/>
</dbReference>
<accession>A0ABV5BC06</accession>
<name>A0ABV5BC06_9BACL</name>
<dbReference type="InterPro" id="IPR000669">
    <property type="entry name" value="Mannitol_DH"/>
</dbReference>
<dbReference type="SUPFAM" id="SSF51735">
    <property type="entry name" value="NAD(P)-binding Rossmann-fold domains"/>
    <property type="match status" value="1"/>
</dbReference>
<sequence length="489" mass="55385">MKRLNRDIYKTEAYTEKVLQFGEGNFLRAFMDWQIDVMNKKAGWDAGVVVVQPLPQGMAGMLNEQDGLYTVYLEGIKHGEARKEHTVVECVTRVINPYESYSEYEALVRQPELRFIVSNTTEAGIAFVPEDRLEDAPQSSFPGKLTAFLYRRYQYFKGDPGKGFIIIPCELIDRNGEELKKIVLQYTKLWNLESGFSVWLEEANTFCCSLVDRIVPGYPRDRMEEITAELGYEDRLVVVGEQFHLWVIEGPQSVKDELPVEQAGLNVLVVDDMTPYRTRKVRILNGAHTALTPVAYMYGLETVKEAVEHKTVGLFVDALIREEIIPTLDLPESDLHSFAAAVMERFKNPFVRHYVMSIALNSVSKFKTRDLPTLLRYADQQGKLPEKMVFSLAALISFYKGKRGAETIMLADDADVLDWFREQWAVCDGTEAGVRRLVEQVLGNTAFWGKDLNGVSGLTDLTAGFVGQIEKEGMKEALDRLISNSVRAS</sequence>
<reference evidence="7 8" key="1">
    <citation type="submission" date="2024-09" db="EMBL/GenBank/DDBJ databases">
        <authorList>
            <person name="Ruan L."/>
        </authorList>
    </citation>
    <scope>NUCLEOTIDE SEQUENCE [LARGE SCALE GENOMIC DNA]</scope>
    <source>
        <strain evidence="7 8">D33</strain>
    </source>
</reference>
<comment type="pathway">
    <text evidence="4">Carbohydrate metabolism; pentose and glucuronate interconversion.</text>
</comment>
<organism evidence="7 8">
    <name type="scientific">Paenibacillus terreus</name>
    <dbReference type="NCBI Taxonomy" id="1387834"/>
    <lineage>
        <taxon>Bacteria</taxon>
        <taxon>Bacillati</taxon>
        <taxon>Bacillota</taxon>
        <taxon>Bacilli</taxon>
        <taxon>Bacillales</taxon>
        <taxon>Paenibacillaceae</taxon>
        <taxon>Paenibacillus</taxon>
    </lineage>
</organism>
<evidence type="ECO:0000256" key="3">
    <source>
        <dbReference type="ARBA" id="ARBA00048615"/>
    </source>
</evidence>
<keyword evidence="2 4" id="KW-0520">NAD</keyword>
<dbReference type="Proteomes" id="UP001580407">
    <property type="component" value="Unassembled WGS sequence"/>
</dbReference>
<dbReference type="PRINTS" id="PR00084">
    <property type="entry name" value="MTLDHDRGNASE"/>
</dbReference>
<comment type="similarity">
    <text evidence="4">Belongs to the mannitol dehydrogenase family. UxaB subfamily.</text>
</comment>
<dbReference type="Gene3D" id="1.10.1040.10">
    <property type="entry name" value="N-(1-d-carboxylethyl)-l-norvaline Dehydrogenase, domain 2"/>
    <property type="match status" value="1"/>
</dbReference>
<gene>
    <name evidence="4" type="primary">uxaB</name>
    <name evidence="7" type="ORF">ACE3NQ_20205</name>
</gene>
<dbReference type="EMBL" id="JBHILM010000024">
    <property type="protein sequence ID" value="MFB5683248.1"/>
    <property type="molecule type" value="Genomic_DNA"/>
</dbReference>
<evidence type="ECO:0000256" key="4">
    <source>
        <dbReference type="HAMAP-Rule" id="MF_00670"/>
    </source>
</evidence>
<feature type="domain" description="Mannitol dehydrogenase C-terminal" evidence="6">
    <location>
        <begin position="272"/>
        <end position="459"/>
    </location>
</feature>
<comment type="catalytic activity">
    <reaction evidence="3">
        <text>D-mannitol 1-phosphate + NAD(+) = beta-D-fructose 6-phosphate + NADH + H(+)</text>
        <dbReference type="Rhea" id="RHEA:19661"/>
        <dbReference type="ChEBI" id="CHEBI:15378"/>
        <dbReference type="ChEBI" id="CHEBI:57540"/>
        <dbReference type="ChEBI" id="CHEBI:57634"/>
        <dbReference type="ChEBI" id="CHEBI:57945"/>
        <dbReference type="ChEBI" id="CHEBI:61381"/>
        <dbReference type="EC" id="1.1.1.17"/>
    </reaction>
</comment>
<dbReference type="RefSeq" id="WP_375526987.1">
    <property type="nucleotide sequence ID" value="NZ_JBHILM010000024.1"/>
</dbReference>
<dbReference type="InterPro" id="IPR008927">
    <property type="entry name" value="6-PGluconate_DH-like_C_sf"/>
</dbReference>
<comment type="caution">
    <text evidence="7">The sequence shown here is derived from an EMBL/GenBank/DDBJ whole genome shotgun (WGS) entry which is preliminary data.</text>
</comment>
<evidence type="ECO:0000259" key="6">
    <source>
        <dbReference type="Pfam" id="PF08125"/>
    </source>
</evidence>
<dbReference type="HAMAP" id="MF_00670">
    <property type="entry name" value="Altron_oxidoreduct"/>
    <property type="match status" value="1"/>
</dbReference>
<feature type="binding site" evidence="4">
    <location>
        <begin position="18"/>
        <end position="29"/>
    </location>
    <ligand>
        <name>NAD(+)</name>
        <dbReference type="ChEBI" id="CHEBI:57540"/>
    </ligand>
</feature>
<proteinExistence type="inferred from homology"/>
<dbReference type="EC" id="1.1.1.58" evidence="4"/>
<dbReference type="PANTHER" id="PTHR30524">
    <property type="entry name" value="MANNITOL-1-PHOSPHATE 5-DEHYDROGENASE"/>
    <property type="match status" value="1"/>
</dbReference>
<dbReference type="InterPro" id="IPR013118">
    <property type="entry name" value="Mannitol_DH_C"/>
</dbReference>
<comment type="catalytic activity">
    <reaction evidence="4">
        <text>D-altronate + NAD(+) = keto-D-tagaturonate + NADH + H(+)</text>
        <dbReference type="Rhea" id="RHEA:17813"/>
        <dbReference type="ChEBI" id="CHEBI:15378"/>
        <dbReference type="ChEBI" id="CHEBI:17360"/>
        <dbReference type="ChEBI" id="CHEBI:17886"/>
        <dbReference type="ChEBI" id="CHEBI:57540"/>
        <dbReference type="ChEBI" id="CHEBI:57945"/>
        <dbReference type="EC" id="1.1.1.58"/>
    </reaction>
</comment>
<keyword evidence="8" id="KW-1185">Reference proteome</keyword>
<dbReference type="InterPro" id="IPR013328">
    <property type="entry name" value="6PGD_dom2"/>
</dbReference>
<evidence type="ECO:0000256" key="2">
    <source>
        <dbReference type="ARBA" id="ARBA00023027"/>
    </source>
</evidence>
<evidence type="ECO:0000259" key="5">
    <source>
        <dbReference type="Pfam" id="PF01232"/>
    </source>
</evidence>
<evidence type="ECO:0000313" key="7">
    <source>
        <dbReference type="EMBL" id="MFB5683248.1"/>
    </source>
</evidence>
<dbReference type="InterPro" id="IPR013131">
    <property type="entry name" value="Mannitol_DH_N"/>
</dbReference>
<dbReference type="SUPFAM" id="SSF48179">
    <property type="entry name" value="6-phosphogluconate dehydrogenase C-terminal domain-like"/>
    <property type="match status" value="1"/>
</dbReference>
<dbReference type="Pfam" id="PF08125">
    <property type="entry name" value="Mannitol_dh_C"/>
    <property type="match status" value="1"/>
</dbReference>
<protein>
    <recommendedName>
        <fullName evidence="4">Altronate oxidoreductase</fullName>
        <ecNumber evidence="4">1.1.1.58</ecNumber>
    </recommendedName>
    <alternativeName>
        <fullName evidence="4">Tagaturonate dehydrogenase</fullName>
    </alternativeName>
    <alternativeName>
        <fullName evidence="4">Tagaturonate reductase</fullName>
    </alternativeName>
</protein>
<dbReference type="InterPro" id="IPR036291">
    <property type="entry name" value="NAD(P)-bd_dom_sf"/>
</dbReference>
<feature type="domain" description="Mannitol dehydrogenase N-terminal" evidence="5">
    <location>
        <begin position="17"/>
        <end position="260"/>
    </location>
</feature>
<evidence type="ECO:0000256" key="1">
    <source>
        <dbReference type="ARBA" id="ARBA00023002"/>
    </source>
</evidence>
<dbReference type="Pfam" id="PF01232">
    <property type="entry name" value="Mannitol_dh"/>
    <property type="match status" value="1"/>
</dbReference>
<dbReference type="NCBIfam" id="NF002969">
    <property type="entry name" value="PRK03643.1"/>
    <property type="match status" value="1"/>
</dbReference>
<evidence type="ECO:0000313" key="8">
    <source>
        <dbReference type="Proteomes" id="UP001580407"/>
    </source>
</evidence>
<dbReference type="InterPro" id="IPR023668">
    <property type="entry name" value="Altronate_OxRdtase"/>
</dbReference>
<dbReference type="PANTHER" id="PTHR30524:SF0">
    <property type="entry name" value="ALTRONATE OXIDOREDUCTASE-RELATED"/>
    <property type="match status" value="1"/>
</dbReference>